<organism evidence="2 3">
    <name type="scientific">Phenylobacterium koreense</name>
    <dbReference type="NCBI Taxonomy" id="266125"/>
    <lineage>
        <taxon>Bacteria</taxon>
        <taxon>Pseudomonadati</taxon>
        <taxon>Pseudomonadota</taxon>
        <taxon>Alphaproteobacteria</taxon>
        <taxon>Caulobacterales</taxon>
        <taxon>Caulobacteraceae</taxon>
        <taxon>Phenylobacterium</taxon>
    </lineage>
</organism>
<dbReference type="RefSeq" id="WP_331932988.1">
    <property type="nucleotide sequence ID" value="NZ_JBEPLU010000001.1"/>
</dbReference>
<keyword evidence="2" id="KW-0378">Hydrolase</keyword>
<evidence type="ECO:0000256" key="1">
    <source>
        <dbReference type="SAM" id="Phobius"/>
    </source>
</evidence>
<evidence type="ECO:0000313" key="3">
    <source>
        <dbReference type="Proteomes" id="UP001549110"/>
    </source>
</evidence>
<feature type="transmembrane region" description="Helical" evidence="1">
    <location>
        <begin position="20"/>
        <end position="42"/>
    </location>
</feature>
<comment type="caution">
    <text evidence="2">The sequence shown here is derived from an EMBL/GenBank/DDBJ whole genome shotgun (WGS) entry which is preliminary data.</text>
</comment>
<name>A0ABV2EEU5_9CAUL</name>
<feature type="transmembrane region" description="Helical" evidence="1">
    <location>
        <begin position="48"/>
        <end position="64"/>
    </location>
</feature>
<gene>
    <name evidence="2" type="ORF">ABID41_000639</name>
</gene>
<accession>A0ABV2EEU5</accession>
<evidence type="ECO:0000313" key="2">
    <source>
        <dbReference type="EMBL" id="MET3525544.1"/>
    </source>
</evidence>
<sequence>MTDSRPVRRAFIGFNWRLLLAARLVIVVAAVVATLLVLRFWPDPFTPPHIYAIADLVLSCVAVSRLRRAGWIFVGIHLLVAILWCELAWNLPQSWFG</sequence>
<keyword evidence="3" id="KW-1185">Reference proteome</keyword>
<dbReference type="GO" id="GO:0006508">
    <property type="term" value="P:proteolysis"/>
    <property type="evidence" value="ECO:0007669"/>
    <property type="project" value="UniProtKB-KW"/>
</dbReference>
<keyword evidence="1" id="KW-1133">Transmembrane helix</keyword>
<reference evidence="2 3" key="1">
    <citation type="submission" date="2024-06" db="EMBL/GenBank/DDBJ databases">
        <title>Genomic Encyclopedia of Type Strains, Phase IV (KMG-IV): sequencing the most valuable type-strain genomes for metagenomic binning, comparative biology and taxonomic classification.</title>
        <authorList>
            <person name="Goeker M."/>
        </authorList>
    </citation>
    <scope>NUCLEOTIDE SEQUENCE [LARGE SCALE GENOMIC DNA]</scope>
    <source>
        <strain evidence="2 3">DSM 17809</strain>
    </source>
</reference>
<dbReference type="EMBL" id="JBEPLU010000001">
    <property type="protein sequence ID" value="MET3525544.1"/>
    <property type="molecule type" value="Genomic_DNA"/>
</dbReference>
<proteinExistence type="predicted"/>
<feature type="transmembrane region" description="Helical" evidence="1">
    <location>
        <begin position="71"/>
        <end position="91"/>
    </location>
</feature>
<keyword evidence="1" id="KW-0812">Transmembrane</keyword>
<keyword evidence="1" id="KW-0472">Membrane</keyword>
<keyword evidence="2" id="KW-0645">Protease</keyword>
<protein>
    <submittedName>
        <fullName evidence="2">Abi (CAAX) family protease</fullName>
    </submittedName>
</protein>
<dbReference type="Proteomes" id="UP001549110">
    <property type="component" value="Unassembled WGS sequence"/>
</dbReference>
<dbReference type="GO" id="GO:0008233">
    <property type="term" value="F:peptidase activity"/>
    <property type="evidence" value="ECO:0007669"/>
    <property type="project" value="UniProtKB-KW"/>
</dbReference>